<evidence type="ECO:0000313" key="9">
    <source>
        <dbReference type="Proteomes" id="UP001217089"/>
    </source>
</evidence>
<dbReference type="InterPro" id="IPR009723">
    <property type="entry name" value="Pop1_N"/>
</dbReference>
<dbReference type="EMBL" id="JARBDR010000813">
    <property type="protein sequence ID" value="KAJ8305609.1"/>
    <property type="molecule type" value="Genomic_DNA"/>
</dbReference>
<dbReference type="Pfam" id="PF22770">
    <property type="entry name" value="POP1_C"/>
    <property type="match status" value="1"/>
</dbReference>
<dbReference type="InterPro" id="IPR039182">
    <property type="entry name" value="Pop1"/>
</dbReference>
<organism evidence="8 9">
    <name type="scientific">Tegillarca granosa</name>
    <name type="common">Malaysian cockle</name>
    <name type="synonym">Anadara granosa</name>
    <dbReference type="NCBI Taxonomy" id="220873"/>
    <lineage>
        <taxon>Eukaryota</taxon>
        <taxon>Metazoa</taxon>
        <taxon>Spiralia</taxon>
        <taxon>Lophotrochozoa</taxon>
        <taxon>Mollusca</taxon>
        <taxon>Bivalvia</taxon>
        <taxon>Autobranchia</taxon>
        <taxon>Pteriomorphia</taxon>
        <taxon>Arcoida</taxon>
        <taxon>Arcoidea</taxon>
        <taxon>Arcidae</taxon>
        <taxon>Tegillarca</taxon>
    </lineage>
</organism>
<comment type="subcellular location">
    <subcellularLocation>
        <location evidence="1">Nucleus</location>
    </subcellularLocation>
</comment>
<proteinExistence type="predicted"/>
<dbReference type="Proteomes" id="UP001217089">
    <property type="component" value="Unassembled WGS sequence"/>
</dbReference>
<gene>
    <name evidence="8" type="ORF">KUTeg_016154</name>
</gene>
<feature type="region of interest" description="Disordered" evidence="4">
    <location>
        <begin position="207"/>
        <end position="230"/>
    </location>
</feature>
<dbReference type="PANTHER" id="PTHR22731:SF3">
    <property type="entry name" value="RIBONUCLEASES P_MRP PROTEIN SUBUNIT POP1"/>
    <property type="match status" value="1"/>
</dbReference>
<accession>A0ABQ9EL48</accession>
<feature type="compositionally biased region" description="Basic residues" evidence="4">
    <location>
        <begin position="214"/>
        <end position="227"/>
    </location>
</feature>
<dbReference type="Pfam" id="PF08170">
    <property type="entry name" value="POPLD"/>
    <property type="match status" value="1"/>
</dbReference>
<evidence type="ECO:0000313" key="8">
    <source>
        <dbReference type="EMBL" id="KAJ8305609.1"/>
    </source>
</evidence>
<comment type="caution">
    <text evidence="8">The sequence shown here is derived from an EMBL/GenBank/DDBJ whole genome shotgun (WGS) entry which is preliminary data.</text>
</comment>
<dbReference type="PANTHER" id="PTHR22731">
    <property type="entry name" value="RIBONUCLEASES P/MRP PROTEIN SUBUNIT POP1"/>
    <property type="match status" value="1"/>
</dbReference>
<keyword evidence="2" id="KW-0819">tRNA processing</keyword>
<evidence type="ECO:0000256" key="2">
    <source>
        <dbReference type="ARBA" id="ARBA00022694"/>
    </source>
</evidence>
<keyword evidence="3" id="KW-0539">Nucleus</keyword>
<dbReference type="InterPro" id="IPR027266">
    <property type="entry name" value="TrmE/GcvT-like"/>
</dbReference>
<reference evidence="8 9" key="1">
    <citation type="submission" date="2022-12" db="EMBL/GenBank/DDBJ databases">
        <title>Chromosome-level genome of Tegillarca granosa.</title>
        <authorList>
            <person name="Kim J."/>
        </authorList>
    </citation>
    <scope>NUCLEOTIDE SEQUENCE [LARGE SCALE GENOMIC DNA]</scope>
    <source>
        <strain evidence="8">Teg-2019</strain>
        <tissue evidence="8">Adductor muscle</tissue>
    </source>
</reference>
<dbReference type="Gene3D" id="3.30.1360.120">
    <property type="entry name" value="Probable tRNA modification gtpase trme, domain 1"/>
    <property type="match status" value="1"/>
</dbReference>
<feature type="region of interest" description="Disordered" evidence="4">
    <location>
        <begin position="55"/>
        <end position="93"/>
    </location>
</feature>
<protein>
    <submittedName>
        <fullName evidence="8">Uncharacterized protein</fullName>
    </submittedName>
</protein>
<feature type="domain" description="POP1 C-terminal" evidence="7">
    <location>
        <begin position="816"/>
        <end position="984"/>
    </location>
</feature>
<feature type="compositionally biased region" description="Polar residues" evidence="4">
    <location>
        <begin position="65"/>
        <end position="77"/>
    </location>
</feature>
<evidence type="ECO:0000256" key="4">
    <source>
        <dbReference type="SAM" id="MobiDB-lite"/>
    </source>
</evidence>
<evidence type="ECO:0000259" key="6">
    <source>
        <dbReference type="Pfam" id="PF08170"/>
    </source>
</evidence>
<feature type="domain" description="Pop1 N-terminal" evidence="5">
    <location>
        <begin position="227"/>
        <end position="298"/>
    </location>
</feature>
<keyword evidence="9" id="KW-1185">Reference proteome</keyword>
<dbReference type="InterPro" id="IPR055079">
    <property type="entry name" value="POP1_C"/>
</dbReference>
<name>A0ABQ9EL48_TEGGR</name>
<evidence type="ECO:0000259" key="7">
    <source>
        <dbReference type="Pfam" id="PF22770"/>
    </source>
</evidence>
<evidence type="ECO:0000259" key="5">
    <source>
        <dbReference type="Pfam" id="PF06978"/>
    </source>
</evidence>
<sequence length="987" mass="112911">MSFVAAKSEIFCNNTVVFTTAIKQIKFYTVTNFTPSIRTNYTEILMAKMEKPSQDKKRKLECSRLPQNGKQDNSNEGSEPKKKKRKHKNKPDEIGSHWTYIRMGINNNEGQEKEKKDVLSKAPRVTLFWKSCACWTGFLFTLKEIKVVEFAQSRAAEIEALSKLMKKGQGTRQLSQLLPKHMRRRACSHNIKRLPRRVQMVAQKDYLNQEGKAKAKPPSRKHRRRPKNLLQEYNRRQRKHVWLETHIWHAKRFKMVDKWGYRLPVQPTDKSSRAAYRATQHHCQIRDISYMCCIDIQGPENNILSGLQHLCSPHTGLTFAAKSFLTGVREGQTMLYAYDKYPHGAIGCVWFLWKPFLSDTNIPINRQLWLWCHPACYEEVWLELVKCFNKSEHVGDEKDAKCAKDNSEKSENILDYDKDRKDENLEKQNKDIKLKNRSASIGSVKIESLKDNLVRLRFTGPLSHTVLSDLLKPADIVPAVKNSDLWWQKYYENKDASLGYTQQREFWECVTKCQSVAELPPHCVLGLTVRDPRLMNPHKRTKIVPDNEDIDTDVSIIKEKLTPDISDSPLWQCDIREDVKNNKMSEAQLNYLKSEQLIPGTDLILGQDESRIPALLVQNPGIQKTGSNSSPLTVNTNYGAGFDLILPASWSMAFWVASVYRGARAGGIRESKSLAKEQGVLHFPEDFPDTNCGKLEEEEIYEQLSTKYEKRPPAKRANYTKLGMVSPFICPWDQLVKEWNEKIRFQKQMLMTKLDENEFFYVLRNQQDLKQLEGLCCKDISSPKVDKSKCKISESGQFVAKTNELDVSFVNGKEYALVPVKVTMVTRGAPEEFATICLPTTSDINTLLGDKNYSGPVESVHPDLNKCKKKDKKKVKVSKEIQKLAKKDKIAIQQSDTGSDKSDEKVKSSLPVIKNVIDSCDRQVMGYLKHGGYNLGQGNGSGVGFCSVLALTKLLTVTPKCLPCIVLIRNPMSRQYRFAFLTVLKES</sequence>
<dbReference type="SUPFAM" id="SSF103025">
    <property type="entry name" value="Folate-binding domain"/>
    <property type="match status" value="1"/>
</dbReference>
<dbReference type="Pfam" id="PF06978">
    <property type="entry name" value="POP1_N"/>
    <property type="match status" value="1"/>
</dbReference>
<evidence type="ECO:0000256" key="3">
    <source>
        <dbReference type="ARBA" id="ARBA00023242"/>
    </source>
</evidence>
<feature type="domain" description="POPLD" evidence="6">
    <location>
        <begin position="641"/>
        <end position="732"/>
    </location>
</feature>
<dbReference type="InterPro" id="IPR012590">
    <property type="entry name" value="POPLD_dom"/>
</dbReference>
<evidence type="ECO:0000256" key="1">
    <source>
        <dbReference type="ARBA" id="ARBA00004123"/>
    </source>
</evidence>